<reference evidence="11" key="3">
    <citation type="submission" date="2015-06" db="UniProtKB">
        <authorList>
            <consortium name="EnsemblMetazoa"/>
        </authorList>
    </citation>
    <scope>IDENTIFICATION</scope>
</reference>
<dbReference type="InterPro" id="IPR038108">
    <property type="entry name" value="RPN13_DEUBAD_sf"/>
</dbReference>
<dbReference type="EMBL" id="AMQM01005166">
    <property type="status" value="NOT_ANNOTATED_CDS"/>
    <property type="molecule type" value="Genomic_DNA"/>
</dbReference>
<dbReference type="CTD" id="20216067"/>
<protein>
    <submittedName>
        <fullName evidence="10 11">Uncharacterized protein</fullName>
    </submittedName>
</protein>
<evidence type="ECO:0000256" key="7">
    <source>
        <dbReference type="SAM" id="MobiDB-lite"/>
    </source>
</evidence>
<dbReference type="GO" id="GO:0005737">
    <property type="term" value="C:cytoplasm"/>
    <property type="evidence" value="ECO:0007669"/>
    <property type="project" value="UniProtKB-SubCell"/>
</dbReference>
<name>T1G4R9_HELRO</name>
<keyword evidence="12" id="KW-1185">Reference proteome</keyword>
<comment type="similarity">
    <text evidence="3">Belongs to the ADRM1 family.</text>
</comment>
<evidence type="ECO:0000256" key="2">
    <source>
        <dbReference type="ARBA" id="ARBA00004496"/>
    </source>
</evidence>
<evidence type="ECO:0000256" key="4">
    <source>
        <dbReference type="ARBA" id="ARBA00022490"/>
    </source>
</evidence>
<organism evidence="11 12">
    <name type="scientific">Helobdella robusta</name>
    <name type="common">Californian leech</name>
    <dbReference type="NCBI Taxonomy" id="6412"/>
    <lineage>
        <taxon>Eukaryota</taxon>
        <taxon>Metazoa</taxon>
        <taxon>Spiralia</taxon>
        <taxon>Lophotrochozoa</taxon>
        <taxon>Annelida</taxon>
        <taxon>Clitellata</taxon>
        <taxon>Hirudinea</taxon>
        <taxon>Rhynchobdellida</taxon>
        <taxon>Glossiphoniidae</taxon>
        <taxon>Helobdella</taxon>
    </lineage>
</organism>
<keyword evidence="6" id="KW-0539">Nucleus</keyword>
<keyword evidence="5" id="KW-0647">Proteasome</keyword>
<dbReference type="Proteomes" id="UP000015101">
    <property type="component" value="Unassembled WGS sequence"/>
</dbReference>
<dbReference type="AlphaFoldDB" id="T1G4R9"/>
<evidence type="ECO:0000256" key="6">
    <source>
        <dbReference type="ARBA" id="ARBA00023242"/>
    </source>
</evidence>
<dbReference type="GO" id="GO:0070628">
    <property type="term" value="F:proteasome binding"/>
    <property type="evidence" value="ECO:0000318"/>
    <property type="project" value="GO_Central"/>
</dbReference>
<dbReference type="InParanoid" id="T1G4R9"/>
<dbReference type="FunCoup" id="T1G4R9">
    <property type="interactions" value="1243"/>
</dbReference>
<dbReference type="STRING" id="6412.T1G4R9"/>
<dbReference type="PROSITE" id="PS51916">
    <property type="entry name" value="DEUBAD"/>
    <property type="match status" value="1"/>
</dbReference>
<dbReference type="HOGENOM" id="CLU_041798_2_0_1"/>
<dbReference type="GO" id="GO:0008541">
    <property type="term" value="C:proteasome regulatory particle, lid subcomplex"/>
    <property type="evidence" value="ECO:0000318"/>
    <property type="project" value="GO_Central"/>
</dbReference>
<keyword evidence="4" id="KW-0963">Cytoplasm</keyword>
<feature type="domain" description="Pru" evidence="9">
    <location>
        <begin position="15"/>
        <end position="128"/>
    </location>
</feature>
<dbReference type="GO" id="GO:0061133">
    <property type="term" value="F:endopeptidase activator activity"/>
    <property type="evidence" value="ECO:0000318"/>
    <property type="project" value="GO_Central"/>
</dbReference>
<feature type="region of interest" description="Disordered" evidence="7">
    <location>
        <begin position="183"/>
        <end position="205"/>
    </location>
</feature>
<proteinExistence type="inferred from homology"/>
<dbReference type="PANTHER" id="PTHR12225:SF0">
    <property type="entry name" value="PROTEASOMAL UBIQUITIN RECEPTOR ADRM1"/>
    <property type="match status" value="1"/>
</dbReference>
<feature type="domain" description="DEUBAD" evidence="8">
    <location>
        <begin position="262"/>
        <end position="374"/>
    </location>
</feature>
<dbReference type="OMA" id="SNQRHFF"/>
<evidence type="ECO:0000256" key="3">
    <source>
        <dbReference type="ARBA" id="ARBA00009216"/>
    </source>
</evidence>
<evidence type="ECO:0000313" key="10">
    <source>
        <dbReference type="EMBL" id="ESO01169.1"/>
    </source>
</evidence>
<dbReference type="InterPro" id="IPR038633">
    <property type="entry name" value="Rpn13/ADRM1_Pru_sf"/>
</dbReference>
<dbReference type="GeneID" id="20216067"/>
<evidence type="ECO:0000259" key="8">
    <source>
        <dbReference type="PROSITE" id="PS51916"/>
    </source>
</evidence>
<dbReference type="RefSeq" id="XP_009020881.1">
    <property type="nucleotide sequence ID" value="XM_009022633.1"/>
</dbReference>
<evidence type="ECO:0000259" key="9">
    <source>
        <dbReference type="PROSITE" id="PS51917"/>
    </source>
</evidence>
<dbReference type="FunFam" id="1.10.2020.20:FF:000001">
    <property type="entry name" value="Proteasomal ubiquitin receptor ADRM1"/>
    <property type="match status" value="1"/>
</dbReference>
<accession>T1G4R9</accession>
<dbReference type="eggNOG" id="KOG3037">
    <property type="taxonomic scope" value="Eukaryota"/>
</dbReference>
<comment type="subcellular location">
    <subcellularLocation>
        <location evidence="2">Cytoplasm</location>
    </subcellularLocation>
    <subcellularLocation>
        <location evidence="1">Nucleus</location>
    </subcellularLocation>
</comment>
<feature type="compositionally biased region" description="Low complexity" evidence="7">
    <location>
        <begin position="183"/>
        <end position="203"/>
    </location>
</feature>
<sequence length="375" mass="40413">MASGGALFGNLARSNQSKNLVEFKAGKSIIKGKMVHPDKRKGLLYIYQSDDQLMHLCWKDRSKGTVEDDLIIFPDDIEYKHVPQCTTGRVYLLKLKSNNKKMFYWMQEPKADKDAELWSKLNEHLNNPPTPSSSRSAASSLLPAELAAGLTGDSTDIHNLLGSMDPQQMLRLITGMGNMSSLLGSRSSSSMSSDSTPSSRLTSATAVERTIPSSVNTSAAATTTVASSTPATTISSAAPTVSNAASKPPTPAILLSDLQNILTSMGSMFDVLKSISPDVLLPLLADPKIQERLVPFLPDGEVIPKTVEELKDTVHSPQFQQTLRSFCGALLTGQLGPLIAQFNLGEDAVAAAEKGDICAFAEALQKNFKKKDEEK</sequence>
<dbReference type="InterPro" id="IPR044867">
    <property type="entry name" value="DEUBAD_dom"/>
</dbReference>
<dbReference type="PROSITE" id="PS51917">
    <property type="entry name" value="PRU"/>
    <property type="match status" value="1"/>
</dbReference>
<dbReference type="OrthoDB" id="340431at2759"/>
<dbReference type="EnsemblMetazoa" id="HelroT82406">
    <property type="protein sequence ID" value="HelroP82406"/>
    <property type="gene ID" value="HelroG82406"/>
</dbReference>
<dbReference type="InterPro" id="IPR006773">
    <property type="entry name" value="Rpn13/ADRM1"/>
</dbReference>
<dbReference type="InterPro" id="IPR044868">
    <property type="entry name" value="Rpn13/ADRM1_Pru"/>
</dbReference>
<dbReference type="KEGG" id="hro:HELRODRAFT_82406"/>
<dbReference type="EMBL" id="KB096830">
    <property type="protein sequence ID" value="ESO01169.1"/>
    <property type="molecule type" value="Genomic_DNA"/>
</dbReference>
<dbReference type="PANTHER" id="PTHR12225">
    <property type="entry name" value="ADHESION REGULATING MOLECULE 1 110 KDA CELL MEMBRANE GLYCOPROTEIN"/>
    <property type="match status" value="1"/>
</dbReference>
<dbReference type="FunFam" id="2.30.29.70:FF:000001">
    <property type="entry name" value="Proteasomal ubiquitin receptor ADRM1"/>
    <property type="match status" value="1"/>
</dbReference>
<dbReference type="InterPro" id="IPR032368">
    <property type="entry name" value="RPN13_DEUBAD"/>
</dbReference>
<dbReference type="GO" id="GO:0005634">
    <property type="term" value="C:nucleus"/>
    <property type="evidence" value="ECO:0007669"/>
    <property type="project" value="UniProtKB-SubCell"/>
</dbReference>
<dbReference type="Pfam" id="PF04683">
    <property type="entry name" value="Rpn13_ADRM1_Pru"/>
    <property type="match status" value="1"/>
</dbReference>
<dbReference type="CDD" id="cd13314">
    <property type="entry name" value="PH_Rpn13"/>
    <property type="match status" value="1"/>
</dbReference>
<dbReference type="Gene3D" id="2.30.29.70">
    <property type="entry name" value="Proteasomal ubiquitin receptor Rpn13/ADRM1"/>
    <property type="match status" value="1"/>
</dbReference>
<reference evidence="12" key="1">
    <citation type="submission" date="2012-12" db="EMBL/GenBank/DDBJ databases">
        <authorList>
            <person name="Hellsten U."/>
            <person name="Grimwood J."/>
            <person name="Chapman J.A."/>
            <person name="Shapiro H."/>
            <person name="Aerts A."/>
            <person name="Otillar R.P."/>
            <person name="Terry A.Y."/>
            <person name="Boore J.L."/>
            <person name="Simakov O."/>
            <person name="Marletaz F."/>
            <person name="Cho S.-J."/>
            <person name="Edsinger-Gonzales E."/>
            <person name="Havlak P."/>
            <person name="Kuo D.-H."/>
            <person name="Larsson T."/>
            <person name="Lv J."/>
            <person name="Arendt D."/>
            <person name="Savage R."/>
            <person name="Osoegawa K."/>
            <person name="de Jong P."/>
            <person name="Lindberg D.R."/>
            <person name="Seaver E.C."/>
            <person name="Weisblat D.A."/>
            <person name="Putnam N.H."/>
            <person name="Grigoriev I.V."/>
            <person name="Rokhsar D.S."/>
        </authorList>
    </citation>
    <scope>NUCLEOTIDE SEQUENCE</scope>
</reference>
<gene>
    <name evidence="11" type="primary">20216067</name>
    <name evidence="10" type="ORF">HELRODRAFT_82406</name>
</gene>
<evidence type="ECO:0000313" key="11">
    <source>
        <dbReference type="EnsemblMetazoa" id="HelroP82406"/>
    </source>
</evidence>
<evidence type="ECO:0000256" key="1">
    <source>
        <dbReference type="ARBA" id="ARBA00004123"/>
    </source>
</evidence>
<dbReference type="Gene3D" id="1.10.2020.20">
    <property type="match status" value="1"/>
</dbReference>
<evidence type="ECO:0000313" key="12">
    <source>
        <dbReference type="Proteomes" id="UP000015101"/>
    </source>
</evidence>
<evidence type="ECO:0000256" key="5">
    <source>
        <dbReference type="ARBA" id="ARBA00022942"/>
    </source>
</evidence>
<dbReference type="Pfam" id="PF16550">
    <property type="entry name" value="RPN13_C"/>
    <property type="match status" value="1"/>
</dbReference>
<reference evidence="10 12" key="2">
    <citation type="journal article" date="2013" name="Nature">
        <title>Insights into bilaterian evolution from three spiralian genomes.</title>
        <authorList>
            <person name="Simakov O."/>
            <person name="Marletaz F."/>
            <person name="Cho S.J."/>
            <person name="Edsinger-Gonzales E."/>
            <person name="Havlak P."/>
            <person name="Hellsten U."/>
            <person name="Kuo D.H."/>
            <person name="Larsson T."/>
            <person name="Lv J."/>
            <person name="Arendt D."/>
            <person name="Savage R."/>
            <person name="Osoegawa K."/>
            <person name="de Jong P."/>
            <person name="Grimwood J."/>
            <person name="Chapman J.A."/>
            <person name="Shapiro H."/>
            <person name="Aerts A."/>
            <person name="Otillar R.P."/>
            <person name="Terry A.Y."/>
            <person name="Boore J.L."/>
            <person name="Grigoriev I.V."/>
            <person name="Lindberg D.R."/>
            <person name="Seaver E.C."/>
            <person name="Weisblat D.A."/>
            <person name="Putnam N.H."/>
            <person name="Rokhsar D.S."/>
        </authorList>
    </citation>
    <scope>NUCLEOTIDE SEQUENCE</scope>
</reference>